<keyword evidence="13" id="KW-0735">Signal-anchor</keyword>
<feature type="binding site" evidence="20">
    <location>
        <position position="364"/>
    </location>
    <ligand>
        <name>Zn(2+)</name>
        <dbReference type="ChEBI" id="CHEBI:29105"/>
        <note>catalytic</note>
    </ligand>
</feature>
<dbReference type="OrthoDB" id="10031169at2759"/>
<comment type="subcellular location">
    <subcellularLocation>
        <location evidence="2">Cell membrane</location>
        <topology evidence="2">Lipid-anchor</topology>
        <topology evidence="2">GPI-anchor</topology>
    </subcellularLocation>
    <subcellularLocation>
        <location evidence="1">Membrane</location>
        <topology evidence="1">Single-pass type II membrane protein</topology>
    </subcellularLocation>
</comment>
<dbReference type="InParanoid" id="A0A6P8ZRD4"/>
<dbReference type="PANTHER" id="PTHR11533">
    <property type="entry name" value="PROTEASE M1 ZINC METALLOPROTEASE"/>
    <property type="match status" value="1"/>
</dbReference>
<dbReference type="InterPro" id="IPR027268">
    <property type="entry name" value="Peptidase_M4/M1_CTD_sf"/>
</dbReference>
<dbReference type="InterPro" id="IPR024571">
    <property type="entry name" value="ERAP1-like_C_dom"/>
</dbReference>
<evidence type="ECO:0000256" key="2">
    <source>
        <dbReference type="ARBA" id="ARBA00004609"/>
    </source>
</evidence>
<dbReference type="FunFam" id="2.60.40.1730:FF:000001">
    <property type="entry name" value="Leucyl-cystinyl aminopeptidase"/>
    <property type="match status" value="1"/>
</dbReference>
<evidence type="ECO:0000313" key="27">
    <source>
        <dbReference type="RefSeq" id="XP_034247409.1"/>
    </source>
</evidence>
<evidence type="ECO:0000256" key="4">
    <source>
        <dbReference type="ARBA" id="ARBA00022438"/>
    </source>
</evidence>
<evidence type="ECO:0000256" key="12">
    <source>
        <dbReference type="ARBA" id="ARBA00022833"/>
    </source>
</evidence>
<evidence type="ECO:0000256" key="18">
    <source>
        <dbReference type="ARBA" id="ARBA00023288"/>
    </source>
</evidence>
<evidence type="ECO:0000256" key="5">
    <source>
        <dbReference type="ARBA" id="ARBA00022475"/>
    </source>
</evidence>
<keyword evidence="16" id="KW-0472">Membrane</keyword>
<feature type="binding site" evidence="20">
    <location>
        <position position="345"/>
    </location>
    <ligand>
        <name>Zn(2+)</name>
        <dbReference type="ChEBI" id="CHEBI:29105"/>
        <note>catalytic</note>
    </ligand>
</feature>
<keyword evidence="10" id="KW-0732">Signal</keyword>
<keyword evidence="6" id="KW-0336">GPI-anchor</keyword>
<feature type="domain" description="Aminopeptidase N-like N-terminal" evidence="25">
    <location>
        <begin position="39"/>
        <end position="235"/>
    </location>
</feature>
<dbReference type="GO" id="GO:0005615">
    <property type="term" value="C:extracellular space"/>
    <property type="evidence" value="ECO:0007669"/>
    <property type="project" value="TreeGrafter"/>
</dbReference>
<evidence type="ECO:0000256" key="21">
    <source>
        <dbReference type="PIRSR" id="PIRSR634016-4"/>
    </source>
</evidence>
<dbReference type="GO" id="GO:0008270">
    <property type="term" value="F:zinc ion binding"/>
    <property type="evidence" value="ECO:0007669"/>
    <property type="project" value="InterPro"/>
</dbReference>
<dbReference type="GO" id="GO:0042277">
    <property type="term" value="F:peptide binding"/>
    <property type="evidence" value="ECO:0007669"/>
    <property type="project" value="TreeGrafter"/>
</dbReference>
<dbReference type="GO" id="GO:0070006">
    <property type="term" value="F:metalloaminopeptidase activity"/>
    <property type="evidence" value="ECO:0007669"/>
    <property type="project" value="TreeGrafter"/>
</dbReference>
<evidence type="ECO:0000256" key="7">
    <source>
        <dbReference type="ARBA" id="ARBA00022670"/>
    </source>
</evidence>
<feature type="site" description="Transition state stabilizer" evidence="21">
    <location>
        <position position="427"/>
    </location>
</feature>
<dbReference type="InterPro" id="IPR001930">
    <property type="entry name" value="Peptidase_M1"/>
</dbReference>
<keyword evidence="15" id="KW-0482">Metalloprotease</keyword>
<evidence type="ECO:0000259" key="23">
    <source>
        <dbReference type="Pfam" id="PF01433"/>
    </source>
</evidence>
<protein>
    <submittedName>
        <fullName evidence="27">Aminopeptidase N-like</fullName>
    </submittedName>
</protein>
<dbReference type="SUPFAM" id="SSF55486">
    <property type="entry name" value="Metalloproteases ('zincins'), catalytic domain"/>
    <property type="match status" value="1"/>
</dbReference>
<dbReference type="RefSeq" id="XP_034247409.1">
    <property type="nucleotide sequence ID" value="XM_034391518.1"/>
</dbReference>
<dbReference type="GO" id="GO:0006508">
    <property type="term" value="P:proteolysis"/>
    <property type="evidence" value="ECO:0007669"/>
    <property type="project" value="UniProtKB-KW"/>
</dbReference>
<feature type="region of interest" description="Disordered" evidence="22">
    <location>
        <begin position="934"/>
        <end position="986"/>
    </location>
</feature>
<keyword evidence="12 20" id="KW-0862">Zinc</keyword>
<dbReference type="GO" id="GO:0005737">
    <property type="term" value="C:cytoplasm"/>
    <property type="evidence" value="ECO:0007669"/>
    <property type="project" value="TreeGrafter"/>
</dbReference>
<dbReference type="Pfam" id="PF17900">
    <property type="entry name" value="Peptidase_M1_N"/>
    <property type="match status" value="1"/>
</dbReference>
<dbReference type="GO" id="GO:0098552">
    <property type="term" value="C:side of membrane"/>
    <property type="evidence" value="ECO:0007669"/>
    <property type="project" value="UniProtKB-KW"/>
</dbReference>
<keyword evidence="4" id="KW-0031">Aminopeptidase</keyword>
<keyword evidence="14" id="KW-1133">Transmembrane helix</keyword>
<dbReference type="GeneID" id="117649089"/>
<evidence type="ECO:0000256" key="19">
    <source>
        <dbReference type="PIRSR" id="PIRSR634016-1"/>
    </source>
</evidence>
<comment type="cofactor">
    <cofactor evidence="20">
        <name>Zn(2+)</name>
        <dbReference type="ChEBI" id="CHEBI:29105"/>
    </cofactor>
    <text evidence="20">Binds 1 zinc ion per subunit.</text>
</comment>
<keyword evidence="5" id="KW-1003">Cell membrane</keyword>
<dbReference type="Gene3D" id="2.60.40.1910">
    <property type="match status" value="1"/>
</dbReference>
<feature type="domain" description="Peptidase M1 membrane alanine aminopeptidase" evidence="23">
    <location>
        <begin position="277"/>
        <end position="475"/>
    </location>
</feature>
<evidence type="ECO:0000256" key="17">
    <source>
        <dbReference type="ARBA" id="ARBA00023180"/>
    </source>
</evidence>
<evidence type="ECO:0000256" key="14">
    <source>
        <dbReference type="ARBA" id="ARBA00022989"/>
    </source>
</evidence>
<accession>A0A6P8ZRD4</accession>
<keyword evidence="9 20" id="KW-0479">Metal-binding</keyword>
<dbReference type="InterPro" id="IPR050344">
    <property type="entry name" value="Peptidase_M1_aminopeptidases"/>
</dbReference>
<organism evidence="27">
    <name type="scientific">Thrips palmi</name>
    <name type="common">Melon thrips</name>
    <dbReference type="NCBI Taxonomy" id="161013"/>
    <lineage>
        <taxon>Eukaryota</taxon>
        <taxon>Metazoa</taxon>
        <taxon>Ecdysozoa</taxon>
        <taxon>Arthropoda</taxon>
        <taxon>Hexapoda</taxon>
        <taxon>Insecta</taxon>
        <taxon>Pterygota</taxon>
        <taxon>Neoptera</taxon>
        <taxon>Paraneoptera</taxon>
        <taxon>Thysanoptera</taxon>
        <taxon>Terebrantia</taxon>
        <taxon>Thripoidea</taxon>
        <taxon>Thripidae</taxon>
        <taxon>Thrips</taxon>
    </lineage>
</organism>
<evidence type="ECO:0000256" key="8">
    <source>
        <dbReference type="ARBA" id="ARBA00022692"/>
    </source>
</evidence>
<feature type="domain" description="ERAP1-like C-terminal" evidence="24">
    <location>
        <begin position="578"/>
        <end position="902"/>
    </location>
</feature>
<dbReference type="Gene3D" id="1.25.50.20">
    <property type="match status" value="1"/>
</dbReference>
<reference evidence="27" key="1">
    <citation type="submission" date="2025-08" db="UniProtKB">
        <authorList>
            <consortium name="RefSeq"/>
        </authorList>
    </citation>
    <scope>IDENTIFICATION</scope>
    <source>
        <tissue evidence="27">Total insect</tissue>
    </source>
</reference>
<keyword evidence="11" id="KW-0378">Hydrolase</keyword>
<evidence type="ECO:0000256" key="11">
    <source>
        <dbReference type="ARBA" id="ARBA00022801"/>
    </source>
</evidence>
<evidence type="ECO:0000256" key="1">
    <source>
        <dbReference type="ARBA" id="ARBA00004606"/>
    </source>
</evidence>
<keyword evidence="17" id="KW-0325">Glycoprotein</keyword>
<dbReference type="InterPro" id="IPR014782">
    <property type="entry name" value="Peptidase_M1_dom"/>
</dbReference>
<comment type="similarity">
    <text evidence="3">Belongs to the peptidase M1 family.</text>
</comment>
<gene>
    <name evidence="27" type="primary">LOC117649089</name>
</gene>
<evidence type="ECO:0000256" key="20">
    <source>
        <dbReference type="PIRSR" id="PIRSR634016-3"/>
    </source>
</evidence>
<dbReference type="GO" id="GO:0005886">
    <property type="term" value="C:plasma membrane"/>
    <property type="evidence" value="ECO:0007669"/>
    <property type="project" value="UniProtKB-SubCell"/>
</dbReference>
<dbReference type="Gene3D" id="2.60.40.1730">
    <property type="entry name" value="tricorn interacting facor f3 domain"/>
    <property type="match status" value="1"/>
</dbReference>
<feature type="compositionally biased region" description="Basic and acidic residues" evidence="22">
    <location>
        <begin position="13"/>
        <end position="23"/>
    </location>
</feature>
<dbReference type="FunFam" id="1.10.390.10:FF:000013">
    <property type="entry name" value="Aminopeptidase N"/>
    <property type="match status" value="1"/>
</dbReference>
<dbReference type="Gene3D" id="1.10.390.10">
    <property type="entry name" value="Neutral Protease Domain 2"/>
    <property type="match status" value="1"/>
</dbReference>
<dbReference type="InterPro" id="IPR042097">
    <property type="entry name" value="Aminopeptidase_N-like_N_sf"/>
</dbReference>
<evidence type="ECO:0000256" key="9">
    <source>
        <dbReference type="ARBA" id="ARBA00022723"/>
    </source>
</evidence>
<feature type="binding site" evidence="20">
    <location>
        <position position="341"/>
    </location>
    <ligand>
        <name>Zn(2+)</name>
        <dbReference type="ChEBI" id="CHEBI:29105"/>
        <note>catalytic</note>
    </ligand>
</feature>
<dbReference type="CDD" id="cd09601">
    <property type="entry name" value="M1_APN-Q_like"/>
    <property type="match status" value="1"/>
</dbReference>
<evidence type="ECO:0000256" key="13">
    <source>
        <dbReference type="ARBA" id="ARBA00022968"/>
    </source>
</evidence>
<evidence type="ECO:0000256" key="16">
    <source>
        <dbReference type="ARBA" id="ARBA00023136"/>
    </source>
</evidence>
<evidence type="ECO:0000256" key="22">
    <source>
        <dbReference type="SAM" id="MobiDB-lite"/>
    </source>
</evidence>
<feature type="region of interest" description="Disordered" evidence="22">
    <location>
        <begin position="1"/>
        <end position="23"/>
    </location>
</feature>
<dbReference type="Pfam" id="PF11838">
    <property type="entry name" value="ERAP1_C"/>
    <property type="match status" value="1"/>
</dbReference>
<feature type="compositionally biased region" description="Low complexity" evidence="22">
    <location>
        <begin position="942"/>
        <end position="979"/>
    </location>
</feature>
<evidence type="ECO:0000259" key="25">
    <source>
        <dbReference type="Pfam" id="PF17900"/>
    </source>
</evidence>
<dbReference type="InterPro" id="IPR034016">
    <property type="entry name" value="M1_APN-typ"/>
</dbReference>
<dbReference type="AlphaFoldDB" id="A0A6P8ZRD4"/>
<proteinExistence type="inferred from homology"/>
<feature type="active site" description="Proton acceptor" evidence="19">
    <location>
        <position position="342"/>
    </location>
</feature>
<dbReference type="InterPro" id="IPR045357">
    <property type="entry name" value="Aminopeptidase_N-like_N"/>
</dbReference>
<evidence type="ECO:0000313" key="26">
    <source>
        <dbReference type="Proteomes" id="UP000515158"/>
    </source>
</evidence>
<evidence type="ECO:0000256" key="15">
    <source>
        <dbReference type="ARBA" id="ARBA00023049"/>
    </source>
</evidence>
<dbReference type="PRINTS" id="PR00756">
    <property type="entry name" value="ALADIPTASE"/>
</dbReference>
<evidence type="ECO:0000256" key="3">
    <source>
        <dbReference type="ARBA" id="ARBA00010136"/>
    </source>
</evidence>
<dbReference type="Pfam" id="PF01433">
    <property type="entry name" value="Peptidase_M1"/>
    <property type="match status" value="1"/>
</dbReference>
<dbReference type="Proteomes" id="UP000515158">
    <property type="component" value="Unplaced"/>
</dbReference>
<keyword evidence="7" id="KW-0645">Protease</keyword>
<keyword evidence="8" id="KW-0812">Transmembrane</keyword>
<sequence length="1003" mass="111380">MADPQPPQRSRQRKLDTSTRTKRAADDVYDETLLPTNVVPTRYTVTMAPNLATGIFYGSTDIYINVVEATSRIILHGAPDITFSEVQILKETAPDTGTFVDNGKATFVLLDPNEDLERLVIDLDTALVAGVHYLLRFPLFGAYLRNDLKGFYLSTYELANGRTVRLATTQFEPPAARFAFPCFDEPALKARFQIVVEHDPSFTVRSNMPEASNTRPTLTTVRTVFQETLPMSTYLLAWVVSDFAELTSSGDANLKTWGRKNLLRADSAYLANLVGPKALQLLGEFNGIKYELPKMDQFAIPDFDAGAMENWGIVTYREEYLLETSDTTIRIREFIATTVCHEFGHQWTGDLVTLDWWSNTWLNEGFATYFENVICDKIFPEWNLMDKYVTDNVHVGIAHDVMPGQIAMSSPAFGTAAIEAKFDRISYKKGGSVLRMFEHILGTEVFKKAMNSYLSTYHYANGSPDRLFRAMNTAAVAASSPLPPNTDFATMAKTWTEQAGVPVVTVTRNTAQGAVTLTQEQFFYETPEDQQKTLWYVPIPDIVNPKTKDWTKTAPVRWLTPDAPTIADLDVDASATEWIVVNPRQIGYYLVNYDADNWKLLHQALLKTPDELHPSTRTQLVHDSLAMARAGKLDYATALPFLQALKAERSPAVWKAGIEALTFLRDRLANTEAGTALKAFIQQITADAYDAVGLGASATTPTADTSKDEERYLRFLVASYACYAGNKKCVADAIQAVGDLYDNDVRPNADVRDAAMCYAVQNSDDAFNSIIDSYMETSDSKERGLYAAALSCTMNHPLLEFLMNGIIAKQDDTSLNAADLQVLINAILSRWDNHRFMLNYYKKNWRNIYRFTGNSFYVNVLNALIGDIRTQAELDEVTAFVAKDFPETTATVRREFDLNLDAAKKGLAWNIKNFAQVSQWLYTATSTGPFVPTEPTWPPTGPTTNAPTKAPTTRPTTPATRPTTARPGPTTSRTPSTTPKSGASQATGVASLVAAALLALLLR</sequence>
<dbReference type="FunFam" id="2.60.40.1910:FF:000008">
    <property type="entry name" value="Aminopeptidase"/>
    <property type="match status" value="1"/>
</dbReference>
<dbReference type="KEGG" id="tpal:117649089"/>
<dbReference type="GO" id="GO:0043171">
    <property type="term" value="P:peptide catabolic process"/>
    <property type="evidence" value="ECO:0007669"/>
    <property type="project" value="TreeGrafter"/>
</dbReference>
<keyword evidence="18" id="KW-0449">Lipoprotein</keyword>
<keyword evidence="26" id="KW-1185">Reference proteome</keyword>
<dbReference type="SUPFAM" id="SSF63737">
    <property type="entry name" value="Leukotriene A4 hydrolase N-terminal domain"/>
    <property type="match status" value="1"/>
</dbReference>
<evidence type="ECO:0000259" key="24">
    <source>
        <dbReference type="Pfam" id="PF11838"/>
    </source>
</evidence>
<dbReference type="PANTHER" id="PTHR11533:SF290">
    <property type="entry name" value="AMINOPEPTIDASE"/>
    <property type="match status" value="1"/>
</dbReference>
<name>A0A6P8ZRD4_THRPL</name>
<evidence type="ECO:0000256" key="10">
    <source>
        <dbReference type="ARBA" id="ARBA00022729"/>
    </source>
</evidence>
<evidence type="ECO:0000256" key="6">
    <source>
        <dbReference type="ARBA" id="ARBA00022622"/>
    </source>
</evidence>